<keyword evidence="2" id="KW-0698">rRNA processing</keyword>
<dbReference type="GO" id="GO:0032259">
    <property type="term" value="P:methylation"/>
    <property type="evidence" value="ECO:0007669"/>
    <property type="project" value="UniProtKB-KW"/>
</dbReference>
<dbReference type="PANTHER" id="PTHR31760:SF0">
    <property type="entry name" value="S-ADENOSYL-L-METHIONINE-DEPENDENT METHYLTRANSFERASES SUPERFAMILY PROTEIN"/>
    <property type="match status" value="1"/>
</dbReference>
<sequence>MVLLLSPARCLRSWPQLIQMHPKACRYGTNPWLQYRRSVGDAAAISCLSNAVRETFDSKQLTQVSAYVDSLLDWNQRMDLTAVTERDMVMERHIMDSLALLPVLEAAYGEKSSTEQLKVIDVGTGAGLPGIVFAIARPAWQITLLESLQKRCNFLDHAVEKSGLSNVQVVRARAEDGGQDKAHREVYDVAVARAVAEMRVLSELCIPFVRIGGIFVAAKGPNPLEEVESSKKAIHLLGASILSVSNVDSTGPLGQRTAVVCQKKRSTPAKYPRKPGTPKKAPL</sequence>
<dbReference type="Pfam" id="PF02527">
    <property type="entry name" value="GidB"/>
    <property type="match status" value="1"/>
</dbReference>
<name>A0ABD3GRB7_9MARC</name>
<evidence type="ECO:0000313" key="7">
    <source>
        <dbReference type="EMBL" id="KAL3680366.1"/>
    </source>
</evidence>
<accession>A0ABD3GRB7</accession>
<keyword evidence="4" id="KW-0808">Transferase</keyword>
<dbReference type="NCBIfam" id="TIGR00138">
    <property type="entry name" value="rsmG_gidB"/>
    <property type="match status" value="1"/>
</dbReference>
<dbReference type="InterPro" id="IPR029063">
    <property type="entry name" value="SAM-dependent_MTases_sf"/>
</dbReference>
<dbReference type="AlphaFoldDB" id="A0ABD3GRB7"/>
<proteinExistence type="inferred from homology"/>
<dbReference type="GO" id="GO:0006364">
    <property type="term" value="P:rRNA processing"/>
    <property type="evidence" value="ECO:0007669"/>
    <property type="project" value="UniProtKB-KW"/>
</dbReference>
<evidence type="ECO:0008006" key="9">
    <source>
        <dbReference type="Google" id="ProtNLM"/>
    </source>
</evidence>
<evidence type="ECO:0000256" key="5">
    <source>
        <dbReference type="ARBA" id="ARBA00022691"/>
    </source>
</evidence>
<dbReference type="EMBL" id="JBJQOH010000007">
    <property type="protein sequence ID" value="KAL3680366.1"/>
    <property type="molecule type" value="Genomic_DNA"/>
</dbReference>
<dbReference type="InterPro" id="IPR003682">
    <property type="entry name" value="rRNA_ssu_MeTfrase_G"/>
</dbReference>
<keyword evidence="8" id="KW-1185">Reference proteome</keyword>
<gene>
    <name evidence="7" type="ORF">R1sor_023322</name>
</gene>
<dbReference type="HAMAP" id="MF_00074">
    <property type="entry name" value="16SrRNA_methyltr_G"/>
    <property type="match status" value="1"/>
</dbReference>
<feature type="region of interest" description="Disordered" evidence="6">
    <location>
        <begin position="262"/>
        <end position="283"/>
    </location>
</feature>
<dbReference type="Proteomes" id="UP001633002">
    <property type="component" value="Unassembled WGS sequence"/>
</dbReference>
<keyword evidence="5" id="KW-0949">S-adenosyl-L-methionine</keyword>
<evidence type="ECO:0000256" key="4">
    <source>
        <dbReference type="ARBA" id="ARBA00022679"/>
    </source>
</evidence>
<dbReference type="SUPFAM" id="SSF53335">
    <property type="entry name" value="S-adenosyl-L-methionine-dependent methyltransferases"/>
    <property type="match status" value="1"/>
</dbReference>
<evidence type="ECO:0000313" key="8">
    <source>
        <dbReference type="Proteomes" id="UP001633002"/>
    </source>
</evidence>
<reference evidence="7 8" key="1">
    <citation type="submission" date="2024-09" db="EMBL/GenBank/DDBJ databases">
        <title>Chromosome-scale assembly of Riccia sorocarpa.</title>
        <authorList>
            <person name="Paukszto L."/>
        </authorList>
    </citation>
    <scope>NUCLEOTIDE SEQUENCE [LARGE SCALE GENOMIC DNA]</scope>
    <source>
        <strain evidence="7">LP-2024</strain>
        <tissue evidence="7">Aerial parts of the thallus</tissue>
    </source>
</reference>
<evidence type="ECO:0000256" key="2">
    <source>
        <dbReference type="ARBA" id="ARBA00022552"/>
    </source>
</evidence>
<keyword evidence="3" id="KW-0489">Methyltransferase</keyword>
<organism evidence="7 8">
    <name type="scientific">Riccia sorocarpa</name>
    <dbReference type="NCBI Taxonomy" id="122646"/>
    <lineage>
        <taxon>Eukaryota</taxon>
        <taxon>Viridiplantae</taxon>
        <taxon>Streptophyta</taxon>
        <taxon>Embryophyta</taxon>
        <taxon>Marchantiophyta</taxon>
        <taxon>Marchantiopsida</taxon>
        <taxon>Marchantiidae</taxon>
        <taxon>Marchantiales</taxon>
        <taxon>Ricciaceae</taxon>
        <taxon>Riccia</taxon>
    </lineage>
</organism>
<dbReference type="Gene3D" id="3.40.50.150">
    <property type="entry name" value="Vaccinia Virus protein VP39"/>
    <property type="match status" value="1"/>
</dbReference>
<protein>
    <recommendedName>
        <fullName evidence="9">Ribosomal RNA small subunit methyltransferase G</fullName>
    </recommendedName>
</protein>
<dbReference type="FunFam" id="3.40.50.150:FF:000041">
    <property type="entry name" value="Ribosomal RNA small subunit methyltransferase G"/>
    <property type="match status" value="1"/>
</dbReference>
<evidence type="ECO:0000256" key="3">
    <source>
        <dbReference type="ARBA" id="ARBA00022603"/>
    </source>
</evidence>
<comment type="caution">
    <text evidence="7">The sequence shown here is derived from an EMBL/GenBank/DDBJ whole genome shotgun (WGS) entry which is preliminary data.</text>
</comment>
<dbReference type="PANTHER" id="PTHR31760">
    <property type="entry name" value="S-ADENOSYL-L-METHIONINE-DEPENDENT METHYLTRANSFERASES SUPERFAMILY PROTEIN"/>
    <property type="match status" value="1"/>
</dbReference>
<evidence type="ECO:0000256" key="6">
    <source>
        <dbReference type="SAM" id="MobiDB-lite"/>
    </source>
</evidence>
<evidence type="ECO:0000256" key="1">
    <source>
        <dbReference type="ARBA" id="ARBA00022490"/>
    </source>
</evidence>
<dbReference type="CDD" id="cd02440">
    <property type="entry name" value="AdoMet_MTases"/>
    <property type="match status" value="1"/>
</dbReference>
<keyword evidence="1" id="KW-0963">Cytoplasm</keyword>
<dbReference type="GO" id="GO:0008168">
    <property type="term" value="F:methyltransferase activity"/>
    <property type="evidence" value="ECO:0007669"/>
    <property type="project" value="UniProtKB-KW"/>
</dbReference>